<dbReference type="InterPro" id="IPR036390">
    <property type="entry name" value="WH_DNA-bd_sf"/>
</dbReference>
<organism evidence="1">
    <name type="scientific">Candidatus Methanophagaceae archaeon ANME-1 ERB6</name>
    <dbReference type="NCBI Taxonomy" id="2759912"/>
    <lineage>
        <taxon>Archaea</taxon>
        <taxon>Methanobacteriati</taxon>
        <taxon>Methanobacteriota</taxon>
        <taxon>Stenosarchaea group</taxon>
        <taxon>Methanomicrobia</taxon>
        <taxon>Candidatus Methanophagales</taxon>
        <taxon>Candidatus Methanophagaceae</taxon>
    </lineage>
</organism>
<reference evidence="1" key="1">
    <citation type="submission" date="2020-06" db="EMBL/GenBank/DDBJ databases">
        <title>Unique genomic features of the anaerobic methanotrophic archaea.</title>
        <authorList>
            <person name="Chadwick G.L."/>
            <person name="Skennerton C.T."/>
            <person name="Laso-Perez R."/>
            <person name="Leu A.O."/>
            <person name="Speth D.R."/>
            <person name="Yu H."/>
            <person name="Morgan-Lang C."/>
            <person name="Hatzenpichler R."/>
            <person name="Goudeau D."/>
            <person name="Malmstrom R."/>
            <person name="Brazelton W.J."/>
            <person name="Woyke T."/>
            <person name="Hallam S.J."/>
            <person name="Tyson G.W."/>
            <person name="Wegener G."/>
            <person name="Boetius A."/>
            <person name="Orphan V."/>
        </authorList>
    </citation>
    <scope>NUCLEOTIDE SEQUENCE</scope>
</reference>
<sequence>MKGVSAHMRDLLVSDMKKIELLRALSDGKVHTYYRLSRIVGTNYDTVKKNCRFLELLNFIEISRTEKEESASGVASYRVRITEKGLEARRNILKAKNSIN</sequence>
<proteinExistence type="predicted"/>
<evidence type="ECO:0000313" key="1">
    <source>
        <dbReference type="EMBL" id="QNO54040.1"/>
    </source>
</evidence>
<dbReference type="EMBL" id="MT631559">
    <property type="protein sequence ID" value="QNO54040.1"/>
    <property type="molecule type" value="Genomic_DNA"/>
</dbReference>
<dbReference type="Gene3D" id="1.10.10.10">
    <property type="entry name" value="Winged helix-like DNA-binding domain superfamily/Winged helix DNA-binding domain"/>
    <property type="match status" value="1"/>
</dbReference>
<gene>
    <name evidence="1" type="ORF">KFAGBJAM_00022</name>
</gene>
<dbReference type="AlphaFoldDB" id="A0A7G9Z1A6"/>
<protein>
    <recommendedName>
        <fullName evidence="2">ArnR1-like winged helix-turn-helix domain-containing protein</fullName>
    </recommendedName>
</protein>
<accession>A0A7G9Z1A6</accession>
<dbReference type="SUPFAM" id="SSF46785">
    <property type="entry name" value="Winged helix' DNA-binding domain"/>
    <property type="match status" value="1"/>
</dbReference>
<name>A0A7G9Z1A6_9EURY</name>
<evidence type="ECO:0008006" key="2">
    <source>
        <dbReference type="Google" id="ProtNLM"/>
    </source>
</evidence>
<dbReference type="InterPro" id="IPR036388">
    <property type="entry name" value="WH-like_DNA-bd_sf"/>
</dbReference>